<evidence type="ECO:0000256" key="7">
    <source>
        <dbReference type="ARBA" id="ARBA00022989"/>
    </source>
</evidence>
<reference evidence="10 11" key="1">
    <citation type="submission" date="2018-11" db="EMBL/GenBank/DDBJ databases">
        <authorList>
            <consortium name="Pathogen Informatics"/>
        </authorList>
    </citation>
    <scope>NUCLEOTIDE SEQUENCE [LARGE SCALE GENOMIC DNA]</scope>
</reference>
<dbReference type="GO" id="GO:0005801">
    <property type="term" value="C:cis-Golgi network"/>
    <property type="evidence" value="ECO:0007669"/>
    <property type="project" value="InterPro"/>
</dbReference>
<dbReference type="EMBL" id="UYRU01048202">
    <property type="protein sequence ID" value="VDN09976.1"/>
    <property type="molecule type" value="Genomic_DNA"/>
</dbReference>
<dbReference type="PANTHER" id="PTHR21094">
    <property type="entry name" value="GOS-28 SNARE- RELATED"/>
    <property type="match status" value="1"/>
</dbReference>
<keyword evidence="6" id="KW-0653">Protein transport</keyword>
<dbReference type="AlphaFoldDB" id="A0A3P7NWR9"/>
<comment type="similarity">
    <text evidence="2">Belongs to the GOSR1 family.</text>
</comment>
<sequence length="135" mass="15717">MKEATSKFTRLHYDDALHHKPMKETWTKLRSDARTLESEIDSKLAEYGRLGGATSCASHSDWLHEYNASTEKLQGLLNRLGGLVSEMAGSPQQVNRSYAIQRYREILLDYEQEFRRLRDNLLANREHFELLRSCD</sequence>
<keyword evidence="8" id="KW-0333">Golgi apparatus</keyword>
<dbReference type="Proteomes" id="UP000281553">
    <property type="component" value="Unassembled WGS sequence"/>
</dbReference>
<dbReference type="GO" id="GO:0005797">
    <property type="term" value="C:Golgi medial cisterna"/>
    <property type="evidence" value="ECO:0007669"/>
    <property type="project" value="TreeGrafter"/>
</dbReference>
<dbReference type="GO" id="GO:0006906">
    <property type="term" value="P:vesicle fusion"/>
    <property type="evidence" value="ECO:0007669"/>
    <property type="project" value="TreeGrafter"/>
</dbReference>
<keyword evidence="9" id="KW-0472">Membrane</keyword>
<dbReference type="GO" id="GO:0000139">
    <property type="term" value="C:Golgi membrane"/>
    <property type="evidence" value="ECO:0007669"/>
    <property type="project" value="UniProtKB-SubCell"/>
</dbReference>
<evidence type="ECO:0000256" key="2">
    <source>
        <dbReference type="ARBA" id="ARBA00008473"/>
    </source>
</evidence>
<dbReference type="GO" id="GO:0015031">
    <property type="term" value="P:protein transport"/>
    <property type="evidence" value="ECO:0007669"/>
    <property type="project" value="UniProtKB-KW"/>
</dbReference>
<proteinExistence type="inferred from homology"/>
<keyword evidence="11" id="KW-1185">Reference proteome</keyword>
<name>A0A3P7NWR9_DIBLA</name>
<evidence type="ECO:0000313" key="11">
    <source>
        <dbReference type="Proteomes" id="UP000281553"/>
    </source>
</evidence>
<dbReference type="InterPro" id="IPR023601">
    <property type="entry name" value="Golgi_SNAP_su1"/>
</dbReference>
<dbReference type="PANTHER" id="PTHR21094:SF2">
    <property type="entry name" value="GOLGI SNAP RECEPTOR COMPLEX MEMBER 1"/>
    <property type="match status" value="1"/>
</dbReference>
<evidence type="ECO:0000256" key="4">
    <source>
        <dbReference type="ARBA" id="ARBA00022448"/>
    </source>
</evidence>
<evidence type="ECO:0000256" key="9">
    <source>
        <dbReference type="ARBA" id="ARBA00023136"/>
    </source>
</evidence>
<dbReference type="GO" id="GO:0005484">
    <property type="term" value="F:SNAP receptor activity"/>
    <property type="evidence" value="ECO:0007669"/>
    <property type="project" value="TreeGrafter"/>
</dbReference>
<keyword evidence="7" id="KW-1133">Transmembrane helix</keyword>
<gene>
    <name evidence="10" type="ORF">DILT_LOCUS5807</name>
</gene>
<evidence type="ECO:0000256" key="3">
    <source>
        <dbReference type="ARBA" id="ARBA00015612"/>
    </source>
</evidence>
<comment type="subcellular location">
    <subcellularLocation>
        <location evidence="1">Golgi apparatus membrane</location>
        <topology evidence="1">Single-pass type IV membrane protein</topology>
    </subcellularLocation>
</comment>
<evidence type="ECO:0000313" key="10">
    <source>
        <dbReference type="EMBL" id="VDN09976.1"/>
    </source>
</evidence>
<evidence type="ECO:0000256" key="1">
    <source>
        <dbReference type="ARBA" id="ARBA00004409"/>
    </source>
</evidence>
<dbReference type="OrthoDB" id="422156at2759"/>
<evidence type="ECO:0000256" key="6">
    <source>
        <dbReference type="ARBA" id="ARBA00022927"/>
    </source>
</evidence>
<keyword evidence="4" id="KW-0813">Transport</keyword>
<keyword evidence="5" id="KW-0812">Transmembrane</keyword>
<evidence type="ECO:0000256" key="8">
    <source>
        <dbReference type="ARBA" id="ARBA00023034"/>
    </source>
</evidence>
<dbReference type="GO" id="GO:0031201">
    <property type="term" value="C:SNARE complex"/>
    <property type="evidence" value="ECO:0007669"/>
    <property type="project" value="TreeGrafter"/>
</dbReference>
<evidence type="ECO:0000256" key="5">
    <source>
        <dbReference type="ARBA" id="ARBA00022692"/>
    </source>
</evidence>
<dbReference type="GO" id="GO:0006888">
    <property type="term" value="P:endoplasmic reticulum to Golgi vesicle-mediated transport"/>
    <property type="evidence" value="ECO:0007669"/>
    <property type="project" value="InterPro"/>
</dbReference>
<protein>
    <recommendedName>
        <fullName evidence="3">Golgi SNAP receptor complex member 1</fullName>
    </recommendedName>
</protein>
<accession>A0A3P7NWR9</accession>
<organism evidence="10 11">
    <name type="scientific">Dibothriocephalus latus</name>
    <name type="common">Fish tapeworm</name>
    <name type="synonym">Diphyllobothrium latum</name>
    <dbReference type="NCBI Taxonomy" id="60516"/>
    <lineage>
        <taxon>Eukaryota</taxon>
        <taxon>Metazoa</taxon>
        <taxon>Spiralia</taxon>
        <taxon>Lophotrochozoa</taxon>
        <taxon>Platyhelminthes</taxon>
        <taxon>Cestoda</taxon>
        <taxon>Eucestoda</taxon>
        <taxon>Diphyllobothriidea</taxon>
        <taxon>Diphyllobothriidae</taxon>
        <taxon>Dibothriocephalus</taxon>
    </lineage>
</organism>
<dbReference type="GO" id="GO:0048219">
    <property type="term" value="P:inter-Golgi cisterna vesicle-mediated transport"/>
    <property type="evidence" value="ECO:0007669"/>
    <property type="project" value="TreeGrafter"/>
</dbReference>